<dbReference type="Proteomes" id="UP000694872">
    <property type="component" value="Unplaced"/>
</dbReference>
<protein>
    <submittedName>
        <fullName evidence="2 3">Uncharacterized protein LOC106113897</fullName>
    </submittedName>
</protein>
<reference evidence="2 3" key="1">
    <citation type="submission" date="2025-04" db="UniProtKB">
        <authorList>
            <consortium name="RefSeq"/>
        </authorList>
    </citation>
    <scope>IDENTIFICATION</scope>
</reference>
<dbReference type="AlphaFoldDB" id="A0AAJ6Z015"/>
<feature type="transmembrane region" description="Helical" evidence="1">
    <location>
        <begin position="63"/>
        <end position="91"/>
    </location>
</feature>
<name>A0AAJ6Z015_PAPXU</name>
<dbReference type="KEGG" id="pxu:106113897"/>
<keyword evidence="1" id="KW-0472">Membrane</keyword>
<evidence type="ECO:0000256" key="1">
    <source>
        <dbReference type="SAM" id="Phobius"/>
    </source>
</evidence>
<evidence type="ECO:0000313" key="2">
    <source>
        <dbReference type="RefSeq" id="XP_013162407.1"/>
    </source>
</evidence>
<proteinExistence type="predicted"/>
<feature type="transmembrane region" description="Helical" evidence="1">
    <location>
        <begin position="137"/>
        <end position="156"/>
    </location>
</feature>
<gene>
    <name evidence="2 3" type="primary">LOC106113897</name>
</gene>
<feature type="transmembrane region" description="Helical" evidence="1">
    <location>
        <begin position="12"/>
        <end position="29"/>
    </location>
</feature>
<feature type="transmembrane region" description="Helical" evidence="1">
    <location>
        <begin position="103"/>
        <end position="125"/>
    </location>
</feature>
<dbReference type="GeneID" id="106113897"/>
<dbReference type="RefSeq" id="XP_013162408.1">
    <property type="nucleotide sequence ID" value="XM_013306954.1"/>
</dbReference>
<keyword evidence="1" id="KW-1133">Transmembrane helix</keyword>
<accession>A0AAJ6Z015</accession>
<organism evidence="2">
    <name type="scientific">Papilio xuthus</name>
    <name type="common">Asian swallowtail butterfly</name>
    <dbReference type="NCBI Taxonomy" id="66420"/>
    <lineage>
        <taxon>Eukaryota</taxon>
        <taxon>Metazoa</taxon>
        <taxon>Ecdysozoa</taxon>
        <taxon>Arthropoda</taxon>
        <taxon>Hexapoda</taxon>
        <taxon>Insecta</taxon>
        <taxon>Pterygota</taxon>
        <taxon>Neoptera</taxon>
        <taxon>Endopterygota</taxon>
        <taxon>Lepidoptera</taxon>
        <taxon>Glossata</taxon>
        <taxon>Ditrysia</taxon>
        <taxon>Papilionoidea</taxon>
        <taxon>Papilionidae</taxon>
        <taxon>Papilioninae</taxon>
        <taxon>Papilio</taxon>
    </lineage>
</organism>
<dbReference type="RefSeq" id="XP_013162407.1">
    <property type="nucleotide sequence ID" value="XM_013306953.1"/>
</dbReference>
<keyword evidence="1" id="KW-0812">Transmembrane</keyword>
<sequence length="167" mass="19266">MTVQKPEKCCFFINWKVTCYIFAYLLLALQTRTVEYCVTTVQYYFARVIQVDVSPDSEYLAEVILFILFAGAFVIAVAVAVVAYTIVLLVGLYTENWKFLRNYLIFSVMMLVLFIIVSIMAELIMEKERSESVGNSIAIAFNAYFLYVIRSFWLTLDPYPKTNTESV</sequence>
<evidence type="ECO:0000313" key="3">
    <source>
        <dbReference type="RefSeq" id="XP_013162408.1"/>
    </source>
</evidence>